<evidence type="ECO:0000313" key="7">
    <source>
        <dbReference type="Proteomes" id="UP000256779"/>
    </source>
</evidence>
<comment type="caution">
    <text evidence="6">The sequence shown here is derived from an EMBL/GenBank/DDBJ whole genome shotgun (WGS) entry which is preliminary data.</text>
</comment>
<dbReference type="GO" id="GO:0016787">
    <property type="term" value="F:hydrolase activity"/>
    <property type="evidence" value="ECO:0007669"/>
    <property type="project" value="UniProtKB-KW"/>
</dbReference>
<evidence type="ECO:0000256" key="1">
    <source>
        <dbReference type="ARBA" id="ARBA00001946"/>
    </source>
</evidence>
<dbReference type="AlphaFoldDB" id="A0A3D9L6P5"/>
<gene>
    <name evidence="6" type="ORF">C7460_1021</name>
</gene>
<dbReference type="SUPFAM" id="SSF88713">
    <property type="entry name" value="Glycoside hydrolase/deacetylase"/>
    <property type="match status" value="1"/>
</dbReference>
<reference evidence="6 7" key="1">
    <citation type="submission" date="2018-07" db="EMBL/GenBank/DDBJ databases">
        <title>Genomic Encyclopedia of Type Strains, Phase IV (KMG-IV): sequencing the most valuable type-strain genomes for metagenomic binning, comparative biology and taxonomic classification.</title>
        <authorList>
            <person name="Goeker M."/>
        </authorList>
    </citation>
    <scope>NUCLEOTIDE SEQUENCE [LARGE SCALE GENOMIC DNA]</scope>
    <source>
        <strain evidence="6 7">DSM 4134</strain>
    </source>
</reference>
<dbReference type="Proteomes" id="UP000256779">
    <property type="component" value="Unassembled WGS sequence"/>
</dbReference>
<dbReference type="OrthoDB" id="9774177at2"/>
<dbReference type="GO" id="GO:0046872">
    <property type="term" value="F:metal ion binding"/>
    <property type="evidence" value="ECO:0007669"/>
    <property type="project" value="UniProtKB-KW"/>
</dbReference>
<dbReference type="RefSeq" id="WP_115866527.1">
    <property type="nucleotide sequence ID" value="NZ_QREG01000002.1"/>
</dbReference>
<dbReference type="EMBL" id="QREG01000002">
    <property type="protein sequence ID" value="REE01985.1"/>
    <property type="molecule type" value="Genomic_DNA"/>
</dbReference>
<proteinExistence type="predicted"/>
<keyword evidence="2" id="KW-0479">Metal-binding</keyword>
<dbReference type="PANTHER" id="PTHR31609">
    <property type="entry name" value="YDJC DEACETYLASE FAMILY MEMBER"/>
    <property type="match status" value="1"/>
</dbReference>
<dbReference type="GO" id="GO:0019213">
    <property type="term" value="F:deacetylase activity"/>
    <property type="evidence" value="ECO:0007669"/>
    <property type="project" value="TreeGrafter"/>
</dbReference>
<dbReference type="InterPro" id="IPR006879">
    <property type="entry name" value="YdjC-like"/>
</dbReference>
<keyword evidence="7" id="KW-1185">Reference proteome</keyword>
<dbReference type="GO" id="GO:0005975">
    <property type="term" value="P:carbohydrate metabolic process"/>
    <property type="evidence" value="ECO:0007669"/>
    <property type="project" value="InterPro"/>
</dbReference>
<sequence length="293" mass="33455">MKVNIAQKLGFPENSKLLIIHADDAGLSHSENIATIQALKNGLVNSYSIMVPCPWFYEMAVFAKNNPQFDHGIHLTMTCEWENYKFGPVSPLSEVPSLVDKNGHFFKKREQLMKYSVPAEVEKELEAQVEKALGFGLTPSHLDSHMYSVGAKPDFFDIYRGLGAKYNLPVLMSEQLMNMVGLDPKSNIQEGDFLIENAFVGEFKYFENGRLTNYYGSVLENLTSGVNIILIHPAFDDQEMRGITVNHPNFGSEWRQIDFDFFSDQKNKIILEQHNIELITWKDISKCMNECRQ</sequence>
<protein>
    <recommendedName>
        <fullName evidence="8">Glycoside hydrolase/deacetylase ChbG (UPF0249 family)</fullName>
    </recommendedName>
</protein>
<organism evidence="6 7">
    <name type="scientific">Marinoscillum furvescens DSM 4134</name>
    <dbReference type="NCBI Taxonomy" id="1122208"/>
    <lineage>
        <taxon>Bacteria</taxon>
        <taxon>Pseudomonadati</taxon>
        <taxon>Bacteroidota</taxon>
        <taxon>Cytophagia</taxon>
        <taxon>Cytophagales</taxon>
        <taxon>Reichenbachiellaceae</taxon>
        <taxon>Marinoscillum</taxon>
    </lineage>
</organism>
<comment type="cofactor">
    <cofactor evidence="1">
        <name>Mg(2+)</name>
        <dbReference type="ChEBI" id="CHEBI:18420"/>
    </cofactor>
</comment>
<evidence type="ECO:0000256" key="2">
    <source>
        <dbReference type="ARBA" id="ARBA00022723"/>
    </source>
</evidence>
<keyword evidence="3" id="KW-0378">Hydrolase</keyword>
<evidence type="ECO:0000256" key="5">
    <source>
        <dbReference type="ARBA" id="ARBA00023277"/>
    </source>
</evidence>
<keyword evidence="4" id="KW-0460">Magnesium</keyword>
<evidence type="ECO:0008006" key="8">
    <source>
        <dbReference type="Google" id="ProtNLM"/>
    </source>
</evidence>
<dbReference type="Pfam" id="PF04794">
    <property type="entry name" value="YdjC"/>
    <property type="match status" value="1"/>
</dbReference>
<keyword evidence="5" id="KW-0119">Carbohydrate metabolism</keyword>
<dbReference type="PANTHER" id="PTHR31609:SF1">
    <property type="entry name" value="CARBOHYDRATE DEACETYLASE"/>
    <property type="match status" value="1"/>
</dbReference>
<dbReference type="InterPro" id="IPR011330">
    <property type="entry name" value="Glyco_hydro/deAcase_b/a-brl"/>
</dbReference>
<evidence type="ECO:0000256" key="3">
    <source>
        <dbReference type="ARBA" id="ARBA00022801"/>
    </source>
</evidence>
<name>A0A3D9L6P5_MARFU</name>
<dbReference type="Gene3D" id="3.20.20.370">
    <property type="entry name" value="Glycoside hydrolase/deacetylase"/>
    <property type="match status" value="1"/>
</dbReference>
<dbReference type="CDD" id="cd10802">
    <property type="entry name" value="YdjC_TTHB029_like"/>
    <property type="match status" value="1"/>
</dbReference>
<evidence type="ECO:0000313" key="6">
    <source>
        <dbReference type="EMBL" id="REE01985.1"/>
    </source>
</evidence>
<accession>A0A3D9L6P5</accession>
<evidence type="ECO:0000256" key="4">
    <source>
        <dbReference type="ARBA" id="ARBA00022842"/>
    </source>
</evidence>